<dbReference type="Pfam" id="PF13426">
    <property type="entry name" value="PAS_9"/>
    <property type="match status" value="1"/>
</dbReference>
<dbReference type="SUPFAM" id="SSF47384">
    <property type="entry name" value="Homodimeric domain of signal transducing histidine kinase"/>
    <property type="match status" value="1"/>
</dbReference>
<dbReference type="PANTHER" id="PTHR42878">
    <property type="entry name" value="TWO-COMPONENT HISTIDINE KINASE"/>
    <property type="match status" value="1"/>
</dbReference>
<accession>A0ABW1DM26</accession>
<evidence type="ECO:0000313" key="8">
    <source>
        <dbReference type="EMBL" id="MFC5849691.1"/>
    </source>
</evidence>
<gene>
    <name evidence="8" type="ORF">ACFPQ6_15405</name>
</gene>
<dbReference type="InterPro" id="IPR005467">
    <property type="entry name" value="His_kinase_dom"/>
</dbReference>
<proteinExistence type="predicted"/>
<dbReference type="SUPFAM" id="SSF55785">
    <property type="entry name" value="PYP-like sensor domain (PAS domain)"/>
    <property type="match status" value="1"/>
</dbReference>
<keyword evidence="9" id="KW-1185">Reference proteome</keyword>
<keyword evidence="8" id="KW-0547">Nucleotide-binding</keyword>
<comment type="catalytic activity">
    <reaction evidence="1">
        <text>ATP + protein L-histidine = ADP + protein N-phospho-L-histidine.</text>
        <dbReference type="EC" id="2.7.13.3"/>
    </reaction>
</comment>
<sequence length="429" mass="47915">MSEERNLKDLREVAEQQIEARISLAAPLPETPEALRHELSVHQIELELQNEELRQSVLQLRQAHERYLGLYDFAPVGYFTLDAGGNIQEANLRAGRLLGVGRPQLLGRRLAQFTAPESRSTLATLLPRLLASRDGLVAELKLQRADGSVFPVRLEGQLHLPGGSLIAVTDVSTEKAAQEELLRLNETLEARVVERTAKIRELGDELRTVAVAVAEDLLAPLRRVGAFAELLRRAVSAVPDVPVQHFDALFRSVERIEELARALLEYNQASSMRARLIPLDLNRVFSELHKELRPQMTGRDVHLTSAALPTVTADSRTMQLIFLKLLENALKFSATRERVNIHVGAEETGTEYILSFEDNGVGFNNRHRDKLFQVFKRLHPESAFPGTGIGLAVVRRAATRFGGRVWAEGRQGEGATFFVAWPKHPNVLE</sequence>
<keyword evidence="3" id="KW-0808">Transferase</keyword>
<keyword evidence="8" id="KW-0067">ATP-binding</keyword>
<dbReference type="PRINTS" id="PR00344">
    <property type="entry name" value="BCTRLSENSOR"/>
</dbReference>
<evidence type="ECO:0000256" key="1">
    <source>
        <dbReference type="ARBA" id="ARBA00000085"/>
    </source>
</evidence>
<feature type="domain" description="PAS" evidence="7">
    <location>
        <begin position="63"/>
        <end position="133"/>
    </location>
</feature>
<evidence type="ECO:0000256" key="2">
    <source>
        <dbReference type="ARBA" id="ARBA00012438"/>
    </source>
</evidence>
<dbReference type="Pfam" id="PF02518">
    <property type="entry name" value="HATPase_c"/>
    <property type="match status" value="1"/>
</dbReference>
<organism evidence="8 9">
    <name type="scientific">Deinococcus petrolearius</name>
    <dbReference type="NCBI Taxonomy" id="1751295"/>
    <lineage>
        <taxon>Bacteria</taxon>
        <taxon>Thermotogati</taxon>
        <taxon>Deinococcota</taxon>
        <taxon>Deinococci</taxon>
        <taxon>Deinococcales</taxon>
        <taxon>Deinococcaceae</taxon>
        <taxon>Deinococcus</taxon>
    </lineage>
</organism>
<reference evidence="9" key="1">
    <citation type="journal article" date="2019" name="Int. J. Syst. Evol. Microbiol.">
        <title>The Global Catalogue of Microorganisms (GCM) 10K type strain sequencing project: providing services to taxonomists for standard genome sequencing and annotation.</title>
        <authorList>
            <consortium name="The Broad Institute Genomics Platform"/>
            <consortium name="The Broad Institute Genome Sequencing Center for Infectious Disease"/>
            <person name="Wu L."/>
            <person name="Ma J."/>
        </authorList>
    </citation>
    <scope>NUCLEOTIDE SEQUENCE [LARGE SCALE GENOMIC DNA]</scope>
    <source>
        <strain evidence="9">CGMCC 1.15053</strain>
    </source>
</reference>
<dbReference type="InterPro" id="IPR000014">
    <property type="entry name" value="PAS"/>
</dbReference>
<keyword evidence="4" id="KW-0418">Kinase</keyword>
<dbReference type="CDD" id="cd00130">
    <property type="entry name" value="PAS"/>
    <property type="match status" value="1"/>
</dbReference>
<dbReference type="Proteomes" id="UP001595979">
    <property type="component" value="Unassembled WGS sequence"/>
</dbReference>
<dbReference type="RefSeq" id="WP_380051046.1">
    <property type="nucleotide sequence ID" value="NZ_JBHSOH010000030.1"/>
</dbReference>
<dbReference type="InterPro" id="IPR004358">
    <property type="entry name" value="Sig_transdc_His_kin-like_C"/>
</dbReference>
<dbReference type="InterPro" id="IPR035965">
    <property type="entry name" value="PAS-like_dom_sf"/>
</dbReference>
<dbReference type="SMART" id="SM00091">
    <property type="entry name" value="PAS"/>
    <property type="match status" value="1"/>
</dbReference>
<dbReference type="Gene3D" id="3.30.565.10">
    <property type="entry name" value="Histidine kinase-like ATPase, C-terminal domain"/>
    <property type="match status" value="1"/>
</dbReference>
<evidence type="ECO:0000256" key="3">
    <source>
        <dbReference type="ARBA" id="ARBA00022679"/>
    </source>
</evidence>
<dbReference type="SMART" id="SM00387">
    <property type="entry name" value="HATPase_c"/>
    <property type="match status" value="1"/>
</dbReference>
<dbReference type="PANTHER" id="PTHR42878:SF15">
    <property type="entry name" value="BACTERIOPHYTOCHROME"/>
    <property type="match status" value="1"/>
</dbReference>
<dbReference type="EMBL" id="JBHSOH010000030">
    <property type="protein sequence ID" value="MFC5849691.1"/>
    <property type="molecule type" value="Genomic_DNA"/>
</dbReference>
<evidence type="ECO:0000256" key="5">
    <source>
        <dbReference type="ARBA" id="ARBA00023136"/>
    </source>
</evidence>
<dbReference type="InterPro" id="IPR036890">
    <property type="entry name" value="HATPase_C_sf"/>
</dbReference>
<name>A0ABW1DM26_9DEIO</name>
<dbReference type="InterPro" id="IPR050351">
    <property type="entry name" value="BphY/WalK/GraS-like"/>
</dbReference>
<dbReference type="SUPFAM" id="SSF55874">
    <property type="entry name" value="ATPase domain of HSP90 chaperone/DNA topoisomerase II/histidine kinase"/>
    <property type="match status" value="1"/>
</dbReference>
<evidence type="ECO:0000313" key="9">
    <source>
        <dbReference type="Proteomes" id="UP001595979"/>
    </source>
</evidence>
<feature type="domain" description="Histidine kinase" evidence="6">
    <location>
        <begin position="212"/>
        <end position="425"/>
    </location>
</feature>
<dbReference type="NCBIfam" id="TIGR00229">
    <property type="entry name" value="sensory_box"/>
    <property type="match status" value="1"/>
</dbReference>
<dbReference type="PROSITE" id="PS50109">
    <property type="entry name" value="HIS_KIN"/>
    <property type="match status" value="1"/>
</dbReference>
<keyword evidence="5" id="KW-0472">Membrane</keyword>
<evidence type="ECO:0000259" key="7">
    <source>
        <dbReference type="PROSITE" id="PS50112"/>
    </source>
</evidence>
<dbReference type="InterPro" id="IPR036097">
    <property type="entry name" value="HisK_dim/P_sf"/>
</dbReference>
<comment type="caution">
    <text evidence="8">The sequence shown here is derived from an EMBL/GenBank/DDBJ whole genome shotgun (WGS) entry which is preliminary data.</text>
</comment>
<protein>
    <recommendedName>
        <fullName evidence="2">histidine kinase</fullName>
        <ecNumber evidence="2">2.7.13.3</ecNumber>
    </recommendedName>
</protein>
<dbReference type="InterPro" id="IPR003594">
    <property type="entry name" value="HATPase_dom"/>
</dbReference>
<evidence type="ECO:0000256" key="4">
    <source>
        <dbReference type="ARBA" id="ARBA00022777"/>
    </source>
</evidence>
<dbReference type="Gene3D" id="3.30.450.20">
    <property type="entry name" value="PAS domain"/>
    <property type="match status" value="1"/>
</dbReference>
<evidence type="ECO:0000259" key="6">
    <source>
        <dbReference type="PROSITE" id="PS50109"/>
    </source>
</evidence>
<dbReference type="PROSITE" id="PS50112">
    <property type="entry name" value="PAS"/>
    <property type="match status" value="1"/>
</dbReference>
<dbReference type="EC" id="2.7.13.3" evidence="2"/>
<dbReference type="GO" id="GO:0005524">
    <property type="term" value="F:ATP binding"/>
    <property type="evidence" value="ECO:0007669"/>
    <property type="project" value="UniProtKB-KW"/>
</dbReference>